<organism evidence="5 6">
    <name type="scientific">Georgenia faecalis</name>
    <dbReference type="NCBI Taxonomy" id="2483799"/>
    <lineage>
        <taxon>Bacteria</taxon>
        <taxon>Bacillati</taxon>
        <taxon>Actinomycetota</taxon>
        <taxon>Actinomycetes</taxon>
        <taxon>Micrococcales</taxon>
        <taxon>Bogoriellaceae</taxon>
        <taxon>Georgenia</taxon>
    </lineage>
</organism>
<dbReference type="Pfam" id="PF01263">
    <property type="entry name" value="Aldose_epim"/>
    <property type="match status" value="1"/>
</dbReference>
<comment type="similarity">
    <text evidence="2 4">Belongs to the glucose-6-phosphate 1-epimerase family.</text>
</comment>
<evidence type="ECO:0000256" key="4">
    <source>
        <dbReference type="PIRNR" id="PIRNR016020"/>
    </source>
</evidence>
<dbReference type="EMBL" id="JBHSGF010000012">
    <property type="protein sequence ID" value="MFC4556424.1"/>
    <property type="molecule type" value="Genomic_DNA"/>
</dbReference>
<dbReference type="EC" id="5.1.3.15" evidence="4"/>
<keyword evidence="6" id="KW-1185">Reference proteome</keyword>
<evidence type="ECO:0000256" key="2">
    <source>
        <dbReference type="ARBA" id="ARBA00005866"/>
    </source>
</evidence>
<dbReference type="PIRSF" id="PIRSF016020">
    <property type="entry name" value="PHexose_mutarotase"/>
    <property type="match status" value="1"/>
</dbReference>
<evidence type="ECO:0000256" key="1">
    <source>
        <dbReference type="ARBA" id="ARBA00001096"/>
    </source>
</evidence>
<dbReference type="InterPro" id="IPR025532">
    <property type="entry name" value="G6P_1-epimerase"/>
</dbReference>
<sequence length="296" mass="32217">MVSTPDLPDRVRLVPGDLDRLVVDAPSATAEIYLQGAHVTAWAPQSQAPVLFTSTASAFQEGRAIRGGIPLCFPWFGPGESRDRSPAHGFARVRPWELVEAVEEGDAVTVVLRLTDDERTRAAWPHAFEATYRVTVGQSLTLALEVRNTGPVPARYDEALHTYLAVSDVASIRVRGLEGVRFTDEAAGTEGTESEPVTFDGALVDRLYPGTDADVVVEDPGHGRWIRTRTERSHSRIVWNPGAEKAEAMADLETREWRHMVCTEVGNVWADAVELAPGETHTLTAEIAVGTLDGEA</sequence>
<name>A0ABV9DCC0_9MICO</name>
<proteinExistence type="inferred from homology"/>
<accession>A0ABV9DCC0</accession>
<evidence type="ECO:0000313" key="5">
    <source>
        <dbReference type="EMBL" id="MFC4556424.1"/>
    </source>
</evidence>
<dbReference type="InterPro" id="IPR011013">
    <property type="entry name" value="Gal_mutarotase_sf_dom"/>
</dbReference>
<dbReference type="InterPro" id="IPR014718">
    <property type="entry name" value="GH-type_carb-bd"/>
</dbReference>
<protein>
    <recommendedName>
        <fullName evidence="4">Putative glucose-6-phosphate 1-epimerase</fullName>
        <ecNumber evidence="4">5.1.3.15</ecNumber>
    </recommendedName>
</protein>
<dbReference type="InterPro" id="IPR008183">
    <property type="entry name" value="Aldose_1/G6P_1-epimerase"/>
</dbReference>
<comment type="catalytic activity">
    <reaction evidence="1">
        <text>alpha-D-glucose 6-phosphate = beta-D-glucose 6-phosphate</text>
        <dbReference type="Rhea" id="RHEA:16249"/>
        <dbReference type="ChEBI" id="CHEBI:58225"/>
        <dbReference type="ChEBI" id="CHEBI:58247"/>
        <dbReference type="EC" id="5.1.3.15"/>
    </reaction>
</comment>
<dbReference type="PANTHER" id="PTHR11122">
    <property type="entry name" value="APOSPORY-ASSOCIATED PROTEIN C-RELATED"/>
    <property type="match status" value="1"/>
</dbReference>
<evidence type="ECO:0000256" key="3">
    <source>
        <dbReference type="ARBA" id="ARBA00023235"/>
    </source>
</evidence>
<dbReference type="GO" id="GO:0016853">
    <property type="term" value="F:isomerase activity"/>
    <property type="evidence" value="ECO:0007669"/>
    <property type="project" value="UniProtKB-KW"/>
</dbReference>
<evidence type="ECO:0000313" key="6">
    <source>
        <dbReference type="Proteomes" id="UP001595955"/>
    </source>
</evidence>
<comment type="caution">
    <text evidence="5">The sequence shown here is derived from an EMBL/GenBank/DDBJ whole genome shotgun (WGS) entry which is preliminary data.</text>
</comment>
<keyword evidence="3 4" id="KW-0413">Isomerase</keyword>
<dbReference type="PANTHER" id="PTHR11122:SF13">
    <property type="entry name" value="GLUCOSE-6-PHOSPHATE 1-EPIMERASE"/>
    <property type="match status" value="1"/>
</dbReference>
<dbReference type="SUPFAM" id="SSF74650">
    <property type="entry name" value="Galactose mutarotase-like"/>
    <property type="match status" value="1"/>
</dbReference>
<dbReference type="CDD" id="cd09020">
    <property type="entry name" value="D-hex-6-P-epi_like"/>
    <property type="match status" value="1"/>
</dbReference>
<reference evidence="6" key="1">
    <citation type="journal article" date="2019" name="Int. J. Syst. Evol. Microbiol.">
        <title>The Global Catalogue of Microorganisms (GCM) 10K type strain sequencing project: providing services to taxonomists for standard genome sequencing and annotation.</title>
        <authorList>
            <consortium name="The Broad Institute Genomics Platform"/>
            <consortium name="The Broad Institute Genome Sequencing Center for Infectious Disease"/>
            <person name="Wu L."/>
            <person name="Ma J."/>
        </authorList>
    </citation>
    <scope>NUCLEOTIDE SEQUENCE [LARGE SCALE GENOMIC DNA]</scope>
    <source>
        <strain evidence="6">JCM 3369</strain>
    </source>
</reference>
<dbReference type="Gene3D" id="2.70.98.10">
    <property type="match status" value="1"/>
</dbReference>
<dbReference type="RefSeq" id="WP_122824388.1">
    <property type="nucleotide sequence ID" value="NZ_CP033325.1"/>
</dbReference>
<dbReference type="Proteomes" id="UP001595955">
    <property type="component" value="Unassembled WGS sequence"/>
</dbReference>
<gene>
    <name evidence="5" type="ORF">ACFO3F_14315</name>
</gene>